<dbReference type="EMBL" id="KL198072">
    <property type="protein sequence ID" value="KDQ09954.1"/>
    <property type="molecule type" value="Genomic_DNA"/>
</dbReference>
<keyword evidence="2" id="KW-1185">Reference proteome</keyword>
<evidence type="ECO:0000313" key="1">
    <source>
        <dbReference type="EMBL" id="KDQ09954.1"/>
    </source>
</evidence>
<sequence length="619" mass="68497">MHLIRMEDHWAEMEISLGDTLSKLEQLLYDQVYRRVYEKGDIPAHASSLQRVQSELDAQMTHMDQECEILSLVQKFIAETTSIHMAEKISAIRTRRNRHCPIYRLPNELTSAIFVLANDNRAKSLQMRIPFVVSQVSKAWREIALNTPTLWTIMDVLTRPIAQTFLTRSKSALLEIDLLPGPDCCHLENPPSSDHRNFISAYESYVPDLTNFFSPVIPHTNRWRSLRVEGVAPGVLEPLLCAPAPQLEVFHIGVRGSGPVLPSLPLQAELFANHTPCIRHLHLSGFYQPLTSSIYTGLTSLRLNLIVFPSDSVHQLLGNLAQCPLLKQLLLGDISLLPAGASATPSRPPINNFALPHLRLACFVNLDAAILHPIFSFIQFPPSLFLRTLTKGDLSALFPPLTDQTAPFPGLALVRTLEIRGQRDRGTSVSIIGGAGRGVAGFHLTNIPLPALEDHSTPERMSRQITSYIACQSIHTLTLRYLRVECIRPSALAQLLLSLPAITSLSFLSSSPSFLEPLLVTSSPRLCPSLRTLRISVSEVTEACLIDLVISRTRSGGGDSVDNDVQPLATLELSACSRIKDKEVLERVLARFVELRWGEQWDTAPPNNAAPSAAALLEV</sequence>
<proteinExistence type="predicted"/>
<dbReference type="HOGENOM" id="CLU_024199_1_2_1"/>
<dbReference type="Proteomes" id="UP000027195">
    <property type="component" value="Unassembled WGS sequence"/>
</dbReference>
<name>A0A067M328_BOTB1</name>
<dbReference type="InParanoid" id="A0A067M328"/>
<dbReference type="SUPFAM" id="SSF81383">
    <property type="entry name" value="F-box domain"/>
    <property type="match status" value="1"/>
</dbReference>
<dbReference type="InterPro" id="IPR036047">
    <property type="entry name" value="F-box-like_dom_sf"/>
</dbReference>
<dbReference type="Gene3D" id="1.20.1280.50">
    <property type="match status" value="1"/>
</dbReference>
<accession>A0A067M328</accession>
<dbReference type="SUPFAM" id="SSF52047">
    <property type="entry name" value="RNI-like"/>
    <property type="match status" value="1"/>
</dbReference>
<dbReference type="InterPro" id="IPR032675">
    <property type="entry name" value="LRR_dom_sf"/>
</dbReference>
<dbReference type="AlphaFoldDB" id="A0A067M328"/>
<organism evidence="1 2">
    <name type="scientific">Botryobasidium botryosum (strain FD-172 SS1)</name>
    <dbReference type="NCBI Taxonomy" id="930990"/>
    <lineage>
        <taxon>Eukaryota</taxon>
        <taxon>Fungi</taxon>
        <taxon>Dikarya</taxon>
        <taxon>Basidiomycota</taxon>
        <taxon>Agaricomycotina</taxon>
        <taxon>Agaricomycetes</taxon>
        <taxon>Cantharellales</taxon>
        <taxon>Botryobasidiaceae</taxon>
        <taxon>Botryobasidium</taxon>
    </lineage>
</organism>
<evidence type="ECO:0000313" key="2">
    <source>
        <dbReference type="Proteomes" id="UP000027195"/>
    </source>
</evidence>
<gene>
    <name evidence="1" type="ORF">BOTBODRAFT_58331</name>
</gene>
<reference evidence="2" key="1">
    <citation type="journal article" date="2014" name="Proc. Natl. Acad. Sci. U.S.A.">
        <title>Extensive sampling of basidiomycete genomes demonstrates inadequacy of the white-rot/brown-rot paradigm for wood decay fungi.</title>
        <authorList>
            <person name="Riley R."/>
            <person name="Salamov A.A."/>
            <person name="Brown D.W."/>
            <person name="Nagy L.G."/>
            <person name="Floudas D."/>
            <person name="Held B.W."/>
            <person name="Levasseur A."/>
            <person name="Lombard V."/>
            <person name="Morin E."/>
            <person name="Otillar R."/>
            <person name="Lindquist E.A."/>
            <person name="Sun H."/>
            <person name="LaButti K.M."/>
            <person name="Schmutz J."/>
            <person name="Jabbour D."/>
            <person name="Luo H."/>
            <person name="Baker S.E."/>
            <person name="Pisabarro A.G."/>
            <person name="Walton J.D."/>
            <person name="Blanchette R.A."/>
            <person name="Henrissat B."/>
            <person name="Martin F."/>
            <person name="Cullen D."/>
            <person name="Hibbett D.S."/>
            <person name="Grigoriev I.V."/>
        </authorList>
    </citation>
    <scope>NUCLEOTIDE SEQUENCE [LARGE SCALE GENOMIC DNA]</scope>
    <source>
        <strain evidence="2">FD-172 SS1</strain>
    </source>
</reference>
<protein>
    <submittedName>
        <fullName evidence="1">Uncharacterized protein</fullName>
    </submittedName>
</protein>
<dbReference type="STRING" id="930990.A0A067M328"/>
<dbReference type="Gene3D" id="3.80.10.10">
    <property type="entry name" value="Ribonuclease Inhibitor"/>
    <property type="match status" value="1"/>
</dbReference>
<dbReference type="OrthoDB" id="3181259at2759"/>